<dbReference type="PROSITE" id="PS50206">
    <property type="entry name" value="RHODANESE_3"/>
    <property type="match status" value="1"/>
</dbReference>
<dbReference type="InterPro" id="IPR044690">
    <property type="entry name" value="CAS_plant"/>
</dbReference>
<evidence type="ECO:0000259" key="2">
    <source>
        <dbReference type="PROSITE" id="PS50206"/>
    </source>
</evidence>
<organism evidence="3 4">
    <name type="scientific">Papaver atlanticum</name>
    <dbReference type="NCBI Taxonomy" id="357466"/>
    <lineage>
        <taxon>Eukaryota</taxon>
        <taxon>Viridiplantae</taxon>
        <taxon>Streptophyta</taxon>
        <taxon>Embryophyta</taxon>
        <taxon>Tracheophyta</taxon>
        <taxon>Spermatophyta</taxon>
        <taxon>Magnoliopsida</taxon>
        <taxon>Ranunculales</taxon>
        <taxon>Papaveraceae</taxon>
        <taxon>Papaveroideae</taxon>
        <taxon>Papaver</taxon>
    </lineage>
</organism>
<sequence>MTMLPICLSTPSSCSSQSQIFFRFGSRPLLYFGKDINIRWILNGQGFLGVPGAISAHEVSLKTQATKLLYTSVVEGTELSGSSDITSSSSYLNELNNLEPEFSNTLNDSVGANDGSIPLGSGGELNFAEDASMSNLTDQLSYDTNELSKSAASQPTVPWDDAMGVSENPLVVVDDAITKLKSTIEEFVSSVNASINASVGKGESAVKSTLDSITASLTDITKSINEAIGSSVNQAEKVAGSGATGFSGDFKEATGNASTVAFNVLRKTIVGAEDLLAGGTSYAVYSYSYAKELLPPEARNVLDETETKAVGFLTPVKTALKQVYFGIEGLVAYLGLDPNDPIIPFVLLLGTSATLWITYRTLTYGGYSGDLSPNSTLELLTREEDVVLIDVRPEASREKDGVPDLRRGARFRYASVTLPEIDGSVRKLVVRGKDLDDALTAAVIRNLKIVRDRSKVIVMDADGTRSKSIARSLKKLGVKRPYLLHGGFRSWVKNGLRIKQLKPETTLTILNEEAEAILEEIKPTPLKTFSYAAGTAAAIYALSEWEKTLQLIGVVAIAKTIYSRVSSYENSEDFRQDLRLLLVPVTLGTDAFSWAAKKLEPSRVGLPTSPSTSAVQDRVLQAAAKHESQPSDSDEMQDVSRESVALMDENVDLSEA</sequence>
<keyword evidence="4" id="KW-1185">Reference proteome</keyword>
<protein>
    <recommendedName>
        <fullName evidence="2">Rhodanese domain-containing protein</fullName>
    </recommendedName>
</protein>
<dbReference type="SUPFAM" id="SSF52821">
    <property type="entry name" value="Rhodanese/Cell cycle control phosphatase"/>
    <property type="match status" value="1"/>
</dbReference>
<feature type="domain" description="Rhodanese" evidence="2">
    <location>
        <begin position="382"/>
        <end position="500"/>
    </location>
</feature>
<dbReference type="GO" id="GO:0009704">
    <property type="term" value="P:de-etiolation"/>
    <property type="evidence" value="ECO:0007669"/>
    <property type="project" value="InterPro"/>
</dbReference>
<dbReference type="Gene3D" id="1.20.120.20">
    <property type="entry name" value="Apolipoprotein"/>
    <property type="match status" value="1"/>
</dbReference>
<gene>
    <name evidence="3" type="ORF">MKW98_023842</name>
</gene>
<dbReference type="EMBL" id="JAJJMB010007708">
    <property type="protein sequence ID" value="KAI3928241.1"/>
    <property type="molecule type" value="Genomic_DNA"/>
</dbReference>
<dbReference type="InterPro" id="IPR036873">
    <property type="entry name" value="Rhodanese-like_dom_sf"/>
</dbReference>
<dbReference type="GO" id="GO:0090333">
    <property type="term" value="P:regulation of stomatal closure"/>
    <property type="evidence" value="ECO:0007669"/>
    <property type="project" value="InterPro"/>
</dbReference>
<dbReference type="CDD" id="cd00158">
    <property type="entry name" value="RHOD"/>
    <property type="match status" value="1"/>
</dbReference>
<evidence type="ECO:0000313" key="3">
    <source>
        <dbReference type="EMBL" id="KAI3928241.1"/>
    </source>
</evidence>
<dbReference type="Gene3D" id="3.40.250.10">
    <property type="entry name" value="Rhodanese-like domain"/>
    <property type="match status" value="1"/>
</dbReference>
<dbReference type="SMART" id="SM00450">
    <property type="entry name" value="RHOD"/>
    <property type="match status" value="1"/>
</dbReference>
<dbReference type="PANTHER" id="PTHR34209">
    <property type="entry name" value="RHODANESE/CELL CYCLE CONTROL PHOSPHATASE SUPERFAMILY PROTEIN"/>
    <property type="match status" value="1"/>
</dbReference>
<comment type="caution">
    <text evidence="3">The sequence shown here is derived from an EMBL/GenBank/DDBJ whole genome shotgun (WGS) entry which is preliminary data.</text>
</comment>
<dbReference type="PANTHER" id="PTHR34209:SF3">
    <property type="entry name" value="RHODANESE_CELL CYCLE CONTROL PHOSPHATASE SUPERFAMILY PROTEIN"/>
    <property type="match status" value="1"/>
</dbReference>
<evidence type="ECO:0000256" key="1">
    <source>
        <dbReference type="SAM" id="MobiDB-lite"/>
    </source>
</evidence>
<dbReference type="Pfam" id="PF00581">
    <property type="entry name" value="Rhodanese"/>
    <property type="match status" value="1"/>
</dbReference>
<evidence type="ECO:0000313" key="4">
    <source>
        <dbReference type="Proteomes" id="UP001202328"/>
    </source>
</evidence>
<dbReference type="InterPro" id="IPR001763">
    <property type="entry name" value="Rhodanese-like_dom"/>
</dbReference>
<dbReference type="AlphaFoldDB" id="A0AAD4SZ37"/>
<proteinExistence type="predicted"/>
<dbReference type="Proteomes" id="UP001202328">
    <property type="component" value="Unassembled WGS sequence"/>
</dbReference>
<dbReference type="GO" id="GO:0071277">
    <property type="term" value="P:cellular response to calcium ion"/>
    <property type="evidence" value="ECO:0007669"/>
    <property type="project" value="InterPro"/>
</dbReference>
<name>A0AAD4SZ37_9MAGN</name>
<feature type="region of interest" description="Disordered" evidence="1">
    <location>
        <begin position="604"/>
        <end position="656"/>
    </location>
</feature>
<reference evidence="3" key="1">
    <citation type="submission" date="2022-04" db="EMBL/GenBank/DDBJ databases">
        <title>A functionally conserved STORR gene fusion in Papaver species that diverged 16.8 million years ago.</title>
        <authorList>
            <person name="Catania T."/>
        </authorList>
    </citation>
    <scope>NUCLEOTIDE SEQUENCE</scope>
    <source>
        <strain evidence="3">S-188037</strain>
    </source>
</reference>
<accession>A0AAD4SZ37</accession>